<feature type="transmembrane region" description="Helical" evidence="8">
    <location>
        <begin position="65"/>
        <end position="91"/>
    </location>
</feature>
<keyword evidence="4 8" id="KW-0812">Transmembrane</keyword>
<reference evidence="10 11" key="1">
    <citation type="submission" date="2016-10" db="EMBL/GenBank/DDBJ databases">
        <authorList>
            <person name="de Groot N.N."/>
        </authorList>
    </citation>
    <scope>NUCLEOTIDE SEQUENCE [LARGE SCALE GENOMIC DNA]</scope>
    <source>
        <strain evidence="10 11">DSM 45434</strain>
    </source>
</reference>
<dbReference type="InterPro" id="IPR043429">
    <property type="entry name" value="ArtM/GltK/GlnP/TcyL/YhdX-like"/>
</dbReference>
<dbReference type="CDD" id="cd06261">
    <property type="entry name" value="TM_PBP2"/>
    <property type="match status" value="1"/>
</dbReference>
<protein>
    <submittedName>
        <fullName evidence="10">Polar amino acid transport system permease protein</fullName>
    </submittedName>
</protein>
<evidence type="ECO:0000256" key="6">
    <source>
        <dbReference type="ARBA" id="ARBA00022989"/>
    </source>
</evidence>
<feature type="domain" description="ABC transmembrane type-1" evidence="9">
    <location>
        <begin position="68"/>
        <end position="270"/>
    </location>
</feature>
<evidence type="ECO:0000256" key="2">
    <source>
        <dbReference type="ARBA" id="ARBA00022448"/>
    </source>
</evidence>
<comment type="similarity">
    <text evidence="8">Belongs to the binding-protein-dependent transport system permease family.</text>
</comment>
<dbReference type="GO" id="GO:0006865">
    <property type="term" value="P:amino acid transport"/>
    <property type="evidence" value="ECO:0007669"/>
    <property type="project" value="UniProtKB-KW"/>
</dbReference>
<organism evidence="10 11">
    <name type="scientific">Corynebacterium timonense</name>
    <dbReference type="NCBI Taxonomy" id="441500"/>
    <lineage>
        <taxon>Bacteria</taxon>
        <taxon>Bacillati</taxon>
        <taxon>Actinomycetota</taxon>
        <taxon>Actinomycetes</taxon>
        <taxon>Mycobacteriales</taxon>
        <taxon>Corynebacteriaceae</taxon>
        <taxon>Corynebacterium</taxon>
    </lineage>
</organism>
<dbReference type="PANTHER" id="PTHR30614:SF0">
    <property type="entry name" value="L-CYSTINE TRANSPORT SYSTEM PERMEASE PROTEIN TCYL"/>
    <property type="match status" value="1"/>
</dbReference>
<dbReference type="NCBIfam" id="TIGR01726">
    <property type="entry name" value="HEQRo_perm_3TM"/>
    <property type="match status" value="1"/>
</dbReference>
<evidence type="ECO:0000256" key="8">
    <source>
        <dbReference type="RuleBase" id="RU363032"/>
    </source>
</evidence>
<dbReference type="Proteomes" id="UP000182237">
    <property type="component" value="Chromosome I"/>
</dbReference>
<dbReference type="SUPFAM" id="SSF161098">
    <property type="entry name" value="MetI-like"/>
    <property type="match status" value="1"/>
</dbReference>
<feature type="transmembrane region" description="Helical" evidence="8">
    <location>
        <begin position="252"/>
        <end position="273"/>
    </location>
</feature>
<keyword evidence="6 8" id="KW-1133">Transmembrane helix</keyword>
<dbReference type="InterPro" id="IPR010065">
    <property type="entry name" value="AA_ABC_transptr_permease_3TM"/>
</dbReference>
<dbReference type="STRING" id="1203190.GCA_000312345_02159"/>
<dbReference type="InterPro" id="IPR000515">
    <property type="entry name" value="MetI-like"/>
</dbReference>
<feature type="transmembrane region" description="Helical" evidence="8">
    <location>
        <begin position="103"/>
        <end position="125"/>
    </location>
</feature>
<evidence type="ECO:0000313" key="10">
    <source>
        <dbReference type="EMBL" id="SDS13033.1"/>
    </source>
</evidence>
<evidence type="ECO:0000313" key="11">
    <source>
        <dbReference type="Proteomes" id="UP000182237"/>
    </source>
</evidence>
<dbReference type="PANTHER" id="PTHR30614">
    <property type="entry name" value="MEMBRANE COMPONENT OF AMINO ACID ABC TRANSPORTER"/>
    <property type="match status" value="1"/>
</dbReference>
<dbReference type="eggNOG" id="COG0765">
    <property type="taxonomic scope" value="Bacteria"/>
</dbReference>
<gene>
    <name evidence="10" type="ORF">SAMN04488539_1070</name>
</gene>
<evidence type="ECO:0000259" key="9">
    <source>
        <dbReference type="PROSITE" id="PS50928"/>
    </source>
</evidence>
<keyword evidence="5" id="KW-0029">Amino-acid transport</keyword>
<dbReference type="RefSeq" id="WP_019194937.1">
    <property type="nucleotide sequence ID" value="NZ_LT629765.1"/>
</dbReference>
<comment type="subcellular location">
    <subcellularLocation>
        <location evidence="1 8">Cell membrane</location>
        <topology evidence="1 8">Multi-pass membrane protein</topology>
    </subcellularLocation>
</comment>
<dbReference type="EMBL" id="LT629765">
    <property type="protein sequence ID" value="SDS13033.1"/>
    <property type="molecule type" value="Genomic_DNA"/>
</dbReference>
<feature type="transmembrane region" description="Helical" evidence="8">
    <location>
        <begin position="27"/>
        <end position="45"/>
    </location>
</feature>
<dbReference type="PROSITE" id="PS50928">
    <property type="entry name" value="ABC_TM1"/>
    <property type="match status" value="1"/>
</dbReference>
<keyword evidence="2 8" id="KW-0813">Transport</keyword>
<dbReference type="Pfam" id="PF00528">
    <property type="entry name" value="BPD_transp_1"/>
    <property type="match status" value="1"/>
</dbReference>
<proteinExistence type="inferred from homology"/>
<evidence type="ECO:0000256" key="4">
    <source>
        <dbReference type="ARBA" id="ARBA00022692"/>
    </source>
</evidence>
<evidence type="ECO:0000256" key="3">
    <source>
        <dbReference type="ARBA" id="ARBA00022475"/>
    </source>
</evidence>
<evidence type="ECO:0000256" key="5">
    <source>
        <dbReference type="ARBA" id="ARBA00022970"/>
    </source>
</evidence>
<keyword evidence="3" id="KW-1003">Cell membrane</keyword>
<feature type="transmembrane region" description="Helical" evidence="8">
    <location>
        <begin position="145"/>
        <end position="164"/>
    </location>
</feature>
<dbReference type="GO" id="GO:0043190">
    <property type="term" value="C:ATP-binding cassette (ABC) transporter complex"/>
    <property type="evidence" value="ECO:0007669"/>
    <property type="project" value="InterPro"/>
</dbReference>
<dbReference type="AlphaFoldDB" id="A0A1H1PPI4"/>
<name>A0A1H1PPI4_9CORY</name>
<dbReference type="GO" id="GO:0022857">
    <property type="term" value="F:transmembrane transporter activity"/>
    <property type="evidence" value="ECO:0007669"/>
    <property type="project" value="InterPro"/>
</dbReference>
<keyword evidence="11" id="KW-1185">Reference proteome</keyword>
<keyword evidence="7 8" id="KW-0472">Membrane</keyword>
<dbReference type="OrthoDB" id="92598at2"/>
<evidence type="ECO:0000256" key="1">
    <source>
        <dbReference type="ARBA" id="ARBA00004651"/>
    </source>
</evidence>
<accession>A0A1H1PPI4</accession>
<dbReference type="InterPro" id="IPR035906">
    <property type="entry name" value="MetI-like_sf"/>
</dbReference>
<dbReference type="Gene3D" id="1.10.3720.10">
    <property type="entry name" value="MetI-like"/>
    <property type="match status" value="1"/>
</dbReference>
<evidence type="ECO:0000256" key="7">
    <source>
        <dbReference type="ARBA" id="ARBA00023136"/>
    </source>
</evidence>
<sequence>MSTPTNTPPEKVPDPIKAKPLRHPGRWILAAVLAALVIWFVIGAARNPAYGWDTYFTYLFDTRIATAALHTLAITLLSMLIGVIGGVILAVMRMSPNPVFAGVGWVFLWVFRGTPVYVQLMFWGLLGAIYDSINLGFASISLEPFTSSAFMFAVVGLGLNEAAYMAEIVRSGISSVPEGQVEASKALGMGWGQTMRRTVLPQAMRIVIPPTGNEFISLLKTSSLVVAVPYSLELFGRSMDIAAALFEPVPLLLVAATWYLVITSLLMVGQHYLERYFERGATRQLTARQLASLADAEGTIPGNVEIVGTPERKRR</sequence>